<name>A0A8H4VRX3_9AGAR</name>
<evidence type="ECO:0000313" key="3">
    <source>
        <dbReference type="Proteomes" id="UP000521872"/>
    </source>
</evidence>
<dbReference type="Proteomes" id="UP000521872">
    <property type="component" value="Unassembled WGS sequence"/>
</dbReference>
<feature type="compositionally biased region" description="Polar residues" evidence="1">
    <location>
        <begin position="17"/>
        <end position="28"/>
    </location>
</feature>
<comment type="caution">
    <text evidence="2">The sequence shown here is derived from an EMBL/GenBank/DDBJ whole genome shotgun (WGS) entry which is preliminary data.</text>
</comment>
<evidence type="ECO:0000313" key="2">
    <source>
        <dbReference type="EMBL" id="KAF4620591.1"/>
    </source>
</evidence>
<feature type="region of interest" description="Disordered" evidence="1">
    <location>
        <begin position="1"/>
        <end position="39"/>
    </location>
</feature>
<evidence type="ECO:0000256" key="1">
    <source>
        <dbReference type="SAM" id="MobiDB-lite"/>
    </source>
</evidence>
<gene>
    <name evidence="2" type="ORF">D9613_000007</name>
</gene>
<accession>A0A8H4VRX3</accession>
<protein>
    <submittedName>
        <fullName evidence="2">Uncharacterized protein</fullName>
    </submittedName>
</protein>
<keyword evidence="3" id="KW-1185">Reference proteome</keyword>
<feature type="region of interest" description="Disordered" evidence="1">
    <location>
        <begin position="79"/>
        <end position="104"/>
    </location>
</feature>
<proteinExistence type="predicted"/>
<sequence>MPIGRKTRYRPPDTEEVQTSSAPHTSLHQSHKLEQSIRNAEQLLELMEDMTSETDFAGTNSQRKMVAWKLRDVLSEYTSPQFGSGSEERKDANEPEQVSPGIGSSSREPLCMFYRSHAVITGGTFNVIQSTCTHCHQVTERLWAEAIALKSTGEELQKKELENATLRRDVLWMKWVGSSIVLFA</sequence>
<dbReference type="AlphaFoldDB" id="A0A8H4VRX3"/>
<reference evidence="2 3" key="1">
    <citation type="submission" date="2019-12" db="EMBL/GenBank/DDBJ databases">
        <authorList>
            <person name="Floudas D."/>
            <person name="Bentzer J."/>
            <person name="Ahren D."/>
            <person name="Johansson T."/>
            <person name="Persson P."/>
            <person name="Tunlid A."/>
        </authorList>
    </citation>
    <scope>NUCLEOTIDE SEQUENCE [LARGE SCALE GENOMIC DNA]</scope>
    <source>
        <strain evidence="2 3">CBS 102.39</strain>
    </source>
</reference>
<organism evidence="2 3">
    <name type="scientific">Agrocybe pediades</name>
    <dbReference type="NCBI Taxonomy" id="84607"/>
    <lineage>
        <taxon>Eukaryota</taxon>
        <taxon>Fungi</taxon>
        <taxon>Dikarya</taxon>
        <taxon>Basidiomycota</taxon>
        <taxon>Agaricomycotina</taxon>
        <taxon>Agaricomycetes</taxon>
        <taxon>Agaricomycetidae</taxon>
        <taxon>Agaricales</taxon>
        <taxon>Agaricineae</taxon>
        <taxon>Strophariaceae</taxon>
        <taxon>Agrocybe</taxon>
    </lineage>
</organism>
<dbReference type="EMBL" id="JAACJL010000015">
    <property type="protein sequence ID" value="KAF4620591.1"/>
    <property type="molecule type" value="Genomic_DNA"/>
</dbReference>